<organism evidence="2 3">
    <name type="scientific">Pseudomonas izuensis</name>
    <dbReference type="NCBI Taxonomy" id="2684212"/>
    <lineage>
        <taxon>Bacteria</taxon>
        <taxon>Pseudomonadati</taxon>
        <taxon>Pseudomonadota</taxon>
        <taxon>Gammaproteobacteria</taxon>
        <taxon>Pseudomonadales</taxon>
        <taxon>Pseudomonadaceae</taxon>
        <taxon>Pseudomonas</taxon>
    </lineage>
</organism>
<dbReference type="Gene3D" id="3.20.20.60">
    <property type="entry name" value="Phosphoenolpyruvate-binding domains"/>
    <property type="match status" value="1"/>
</dbReference>
<keyword evidence="1" id="KW-0479">Metal-binding</keyword>
<dbReference type="GO" id="GO:0016829">
    <property type="term" value="F:lyase activity"/>
    <property type="evidence" value="ECO:0007669"/>
    <property type="project" value="UniProtKB-KW"/>
</dbReference>
<dbReference type="PANTHER" id="PTHR42905:SF16">
    <property type="entry name" value="CARBOXYPHOSPHONOENOLPYRUVATE PHOSPHONOMUTASE-LIKE PROTEIN (AFU_ORTHOLOGUE AFUA_5G07230)"/>
    <property type="match status" value="1"/>
</dbReference>
<proteinExistence type="predicted"/>
<dbReference type="CDD" id="cd00377">
    <property type="entry name" value="ICL_PEPM"/>
    <property type="match status" value="1"/>
</dbReference>
<dbReference type="InterPro" id="IPR040442">
    <property type="entry name" value="Pyrv_kinase-like_dom_sf"/>
</dbReference>
<gene>
    <name evidence="2" type="ORF">LAB08_R32110</name>
</gene>
<dbReference type="Proteomes" id="UP000218595">
    <property type="component" value="Chromosome"/>
</dbReference>
<dbReference type="Pfam" id="PF13714">
    <property type="entry name" value="PEP_mutase"/>
    <property type="match status" value="1"/>
</dbReference>
<dbReference type="InterPro" id="IPR039556">
    <property type="entry name" value="ICL/PEPM"/>
</dbReference>
<evidence type="ECO:0000313" key="3">
    <source>
        <dbReference type="Proteomes" id="UP000218595"/>
    </source>
</evidence>
<sequence length="270" mass="28541">MDRLDTQFHQLHQDGLLILTNVADAAGARLVEQLGNKAVATSSAAVAWVHGYPDGNTLPLERLVSTVESIARLISVPLTVDIEAGYSDDLARVAQVVDAVIAAGAVGINIEDGASPPELLARKIETVREIAERRNVNLFINARTDVYLKSLVPAEDRVAETLRRAVLYQAAGANGLFAAGVTSEYEIKALSQGTTLPLNVLGLPGLPSPEALQGHGVRRLSAGSGIAEFLYGAMASLAQSFLRTGKLDDHDIKALTYGEINALLKPSGKA</sequence>
<protein>
    <submittedName>
        <fullName evidence="2">Isocitrate lyase/phosphoenolpyruvate mutase family protein</fullName>
    </submittedName>
</protein>
<evidence type="ECO:0000313" key="2">
    <source>
        <dbReference type="EMBL" id="BCX68569.1"/>
    </source>
</evidence>
<keyword evidence="3" id="KW-1185">Reference proteome</keyword>
<evidence type="ECO:0000256" key="1">
    <source>
        <dbReference type="ARBA" id="ARBA00022723"/>
    </source>
</evidence>
<accession>A0ABM7RU73</accession>
<keyword evidence="2" id="KW-0456">Lyase</keyword>
<dbReference type="EMBL" id="AP017423">
    <property type="protein sequence ID" value="BCX68569.1"/>
    <property type="molecule type" value="Genomic_DNA"/>
</dbReference>
<reference evidence="2 3" key="1">
    <citation type="submission" date="2016-04" db="EMBL/GenBank/DDBJ databases">
        <title>Complete genome sequence of Pseudomonas sp. LAB-08 isolated from TCE contaminated aquifer soil.</title>
        <authorList>
            <person name="Dohra H."/>
            <person name="Suzuki K."/>
            <person name="Fatma A."/>
            <person name="Inuzuka Y."/>
            <person name="Honjo M."/>
            <person name="Tashiro Y."/>
            <person name="Futamata H."/>
        </authorList>
    </citation>
    <scope>NUCLEOTIDE SEQUENCE [LARGE SCALE GENOMIC DNA]</scope>
    <source>
        <strain evidence="2 3">LAB-08</strain>
    </source>
</reference>
<dbReference type="PANTHER" id="PTHR42905">
    <property type="entry name" value="PHOSPHOENOLPYRUVATE CARBOXYLASE"/>
    <property type="match status" value="1"/>
</dbReference>
<dbReference type="RefSeq" id="WP_096510977.1">
    <property type="nucleotide sequence ID" value="NZ_AP017423.2"/>
</dbReference>
<dbReference type="InterPro" id="IPR015813">
    <property type="entry name" value="Pyrv/PenolPyrv_kinase-like_dom"/>
</dbReference>
<name>A0ABM7RU73_9PSED</name>
<dbReference type="SUPFAM" id="SSF51621">
    <property type="entry name" value="Phosphoenolpyruvate/pyruvate domain"/>
    <property type="match status" value="1"/>
</dbReference>